<reference evidence="1" key="1">
    <citation type="submission" date="2018-06" db="EMBL/GenBank/DDBJ databases">
        <authorList>
            <person name="Zhirakovskaya E."/>
        </authorList>
    </citation>
    <scope>NUCLEOTIDE SEQUENCE</scope>
</reference>
<proteinExistence type="predicted"/>
<protein>
    <submittedName>
        <fullName evidence="1">Uncharacterized protein</fullName>
    </submittedName>
</protein>
<name>A0A3B0UD30_9ZZZZ</name>
<evidence type="ECO:0000313" key="1">
    <source>
        <dbReference type="EMBL" id="VAW26223.1"/>
    </source>
</evidence>
<dbReference type="EMBL" id="UOET01000014">
    <property type="protein sequence ID" value="VAW26223.1"/>
    <property type="molecule type" value="Genomic_DNA"/>
</dbReference>
<dbReference type="AlphaFoldDB" id="A0A3B0UD30"/>
<accession>A0A3B0UD30</accession>
<gene>
    <name evidence="1" type="ORF">MNBD_BACTEROID07-1565</name>
</gene>
<organism evidence="1">
    <name type="scientific">hydrothermal vent metagenome</name>
    <dbReference type="NCBI Taxonomy" id="652676"/>
    <lineage>
        <taxon>unclassified sequences</taxon>
        <taxon>metagenomes</taxon>
        <taxon>ecological metagenomes</taxon>
    </lineage>
</organism>
<sequence length="110" mass="12865">MSKKLRNILAISLLLVFITPTTVKLLDETFHHHIFFHSKVKNSDVWHSFHRTCPIPGFTLSFYTIQKQLHKKEKRTFYAKVLVNFIPELFSTELNFSSLLRAPPLLVKIA</sequence>